<evidence type="ECO:0000259" key="1">
    <source>
        <dbReference type="Pfam" id="PF01370"/>
    </source>
</evidence>
<gene>
    <name evidence="2" type="ORF">F0M18_07090</name>
</gene>
<evidence type="ECO:0000313" key="3">
    <source>
        <dbReference type="Proteomes" id="UP000323708"/>
    </source>
</evidence>
<dbReference type="PANTHER" id="PTHR43245:SF58">
    <property type="entry name" value="BLL5923 PROTEIN"/>
    <property type="match status" value="1"/>
</dbReference>
<protein>
    <submittedName>
        <fullName evidence="2">NAD-dependent epimerase/dehydratase family protein</fullName>
    </submittedName>
</protein>
<dbReference type="AlphaFoldDB" id="A0A5B0X2Q7"/>
<evidence type="ECO:0000313" key="2">
    <source>
        <dbReference type="EMBL" id="KAA1192429.1"/>
    </source>
</evidence>
<comment type="caution">
    <text evidence="2">The sequence shown here is derived from an EMBL/GenBank/DDBJ whole genome shotgun (WGS) entry which is preliminary data.</text>
</comment>
<dbReference type="Pfam" id="PF01370">
    <property type="entry name" value="Epimerase"/>
    <property type="match status" value="1"/>
</dbReference>
<dbReference type="InterPro" id="IPR036291">
    <property type="entry name" value="NAD(P)-bd_dom_sf"/>
</dbReference>
<dbReference type="PANTHER" id="PTHR43245">
    <property type="entry name" value="BIFUNCTIONAL POLYMYXIN RESISTANCE PROTEIN ARNA"/>
    <property type="match status" value="1"/>
</dbReference>
<dbReference type="InterPro" id="IPR050177">
    <property type="entry name" value="Lipid_A_modif_metabolic_enz"/>
</dbReference>
<reference evidence="2 3" key="1">
    <citation type="submission" date="2019-09" db="EMBL/GenBank/DDBJ databases">
        <authorList>
            <person name="Chen X.-Y."/>
        </authorList>
    </citation>
    <scope>NUCLEOTIDE SEQUENCE [LARGE SCALE GENOMIC DNA]</scope>
    <source>
        <strain evidence="2 3">NY5</strain>
    </source>
</reference>
<sequence>MKCLVTGATGFIGRQLCHLLAEHGHQVLAYSRAGQPLDDGSATQPVDFRHESISETALAAADVVFHLAGIAHQNALAADYETVNYRASVELARRACSAGVQKFLFLSSVKAMGEGSAGQERAESDCSLPQDAYGLSKWQAEAAINRDLGDAANSICIIRPALVYGQQPKGNLATLARAVALGLPEPPEIGARSMIGVNDLCRLMLVLAAEGHAGVSTYIATDGERYSTQRIYRAIRRTQGRPPARHWCPRWVWRAGSAVLDVRDSGAAQSTWDKLFGSELYSNTQVLRSTSWRPADQLEDILVGQGIRP</sequence>
<keyword evidence="3" id="KW-1185">Reference proteome</keyword>
<dbReference type="Proteomes" id="UP000323708">
    <property type="component" value="Unassembled WGS sequence"/>
</dbReference>
<dbReference type="SUPFAM" id="SSF51735">
    <property type="entry name" value="NAD(P)-binding Rossmann-fold domains"/>
    <property type="match status" value="1"/>
</dbReference>
<feature type="domain" description="NAD-dependent epimerase/dehydratase" evidence="1">
    <location>
        <begin position="4"/>
        <end position="214"/>
    </location>
</feature>
<accession>A0A5B0X2Q7</accession>
<dbReference type="RefSeq" id="WP_149610721.1">
    <property type="nucleotide sequence ID" value="NZ_VTUX01000003.1"/>
</dbReference>
<proteinExistence type="predicted"/>
<organism evidence="2 3">
    <name type="scientific">Pseudohalioglobus sediminis</name>
    <dbReference type="NCBI Taxonomy" id="2606449"/>
    <lineage>
        <taxon>Bacteria</taxon>
        <taxon>Pseudomonadati</taxon>
        <taxon>Pseudomonadota</taxon>
        <taxon>Gammaproteobacteria</taxon>
        <taxon>Cellvibrionales</taxon>
        <taxon>Halieaceae</taxon>
        <taxon>Pseudohalioglobus</taxon>
    </lineage>
</organism>
<dbReference type="Gene3D" id="3.40.50.720">
    <property type="entry name" value="NAD(P)-binding Rossmann-like Domain"/>
    <property type="match status" value="1"/>
</dbReference>
<name>A0A5B0X2Q7_9GAMM</name>
<dbReference type="InterPro" id="IPR001509">
    <property type="entry name" value="Epimerase_deHydtase"/>
</dbReference>
<dbReference type="EMBL" id="VTUX01000003">
    <property type="protein sequence ID" value="KAA1192429.1"/>
    <property type="molecule type" value="Genomic_DNA"/>
</dbReference>